<keyword evidence="2 11" id="KW-0813">Transport</keyword>
<dbReference type="InterPro" id="IPR012910">
    <property type="entry name" value="Plug_dom"/>
</dbReference>
<keyword evidence="5 11" id="KW-0812">Transmembrane</keyword>
<evidence type="ECO:0000256" key="8">
    <source>
        <dbReference type="ARBA" id="ARBA00023077"/>
    </source>
</evidence>
<evidence type="ECO:0000259" key="15">
    <source>
        <dbReference type="Pfam" id="PF07715"/>
    </source>
</evidence>
<dbReference type="GO" id="GO:0009279">
    <property type="term" value="C:cell outer membrane"/>
    <property type="evidence" value="ECO:0007669"/>
    <property type="project" value="UniProtKB-SubCell"/>
</dbReference>
<dbReference type="RefSeq" id="WP_127709912.1">
    <property type="nucleotide sequence ID" value="NZ_SACO01000009.1"/>
</dbReference>
<evidence type="ECO:0000256" key="6">
    <source>
        <dbReference type="ARBA" id="ARBA00023004"/>
    </source>
</evidence>
<accession>A0A437N2Z9</accession>
<evidence type="ECO:0000256" key="11">
    <source>
        <dbReference type="PROSITE-ProRule" id="PRU01360"/>
    </source>
</evidence>
<evidence type="ECO:0000256" key="10">
    <source>
        <dbReference type="ARBA" id="ARBA00023237"/>
    </source>
</evidence>
<dbReference type="PROSITE" id="PS52016">
    <property type="entry name" value="TONB_DEPENDENT_REC_3"/>
    <property type="match status" value="1"/>
</dbReference>
<keyword evidence="17" id="KW-1185">Reference proteome</keyword>
<dbReference type="InterPro" id="IPR036942">
    <property type="entry name" value="Beta-barrel_TonB_sf"/>
</dbReference>
<organism evidence="16 17">
    <name type="scientific">Novosphingobium umbonatum</name>
    <dbReference type="NCBI Taxonomy" id="1908524"/>
    <lineage>
        <taxon>Bacteria</taxon>
        <taxon>Pseudomonadati</taxon>
        <taxon>Pseudomonadota</taxon>
        <taxon>Alphaproteobacteria</taxon>
        <taxon>Sphingomonadales</taxon>
        <taxon>Sphingomonadaceae</taxon>
        <taxon>Novosphingobium</taxon>
    </lineage>
</organism>
<name>A0A437N2Z9_9SPHN</name>
<gene>
    <name evidence="16" type="ORF">EOE18_12225</name>
</gene>
<feature type="signal peptide" evidence="13">
    <location>
        <begin position="1"/>
        <end position="23"/>
    </location>
</feature>
<evidence type="ECO:0000259" key="14">
    <source>
        <dbReference type="Pfam" id="PF00593"/>
    </source>
</evidence>
<keyword evidence="8 12" id="KW-0798">TonB box</keyword>
<keyword evidence="9 11" id="KW-0472">Membrane</keyword>
<keyword evidence="10 11" id="KW-0998">Cell outer membrane</keyword>
<proteinExistence type="inferred from homology"/>
<evidence type="ECO:0000256" key="7">
    <source>
        <dbReference type="ARBA" id="ARBA00023065"/>
    </source>
</evidence>
<dbReference type="EMBL" id="SACO01000009">
    <property type="protein sequence ID" value="RVU04258.1"/>
    <property type="molecule type" value="Genomic_DNA"/>
</dbReference>
<dbReference type="Proteomes" id="UP000282837">
    <property type="component" value="Unassembled WGS sequence"/>
</dbReference>
<evidence type="ECO:0000313" key="17">
    <source>
        <dbReference type="Proteomes" id="UP000282837"/>
    </source>
</evidence>
<dbReference type="Pfam" id="PF00593">
    <property type="entry name" value="TonB_dep_Rec_b-barrel"/>
    <property type="match status" value="1"/>
</dbReference>
<keyword evidence="4" id="KW-0410">Iron transport</keyword>
<evidence type="ECO:0000256" key="13">
    <source>
        <dbReference type="SAM" id="SignalP"/>
    </source>
</evidence>
<evidence type="ECO:0000256" key="5">
    <source>
        <dbReference type="ARBA" id="ARBA00022692"/>
    </source>
</evidence>
<evidence type="ECO:0000256" key="4">
    <source>
        <dbReference type="ARBA" id="ARBA00022496"/>
    </source>
</evidence>
<reference evidence="16 17" key="1">
    <citation type="submission" date="2019-01" db="EMBL/GenBank/DDBJ databases">
        <authorList>
            <person name="Chen W.-M."/>
        </authorList>
    </citation>
    <scope>NUCLEOTIDE SEQUENCE [LARGE SCALE GENOMIC DNA]</scope>
    <source>
        <strain evidence="16 17">FSY-9</strain>
    </source>
</reference>
<dbReference type="OrthoDB" id="7614057at2"/>
<keyword evidence="16" id="KW-0675">Receptor</keyword>
<evidence type="ECO:0000256" key="12">
    <source>
        <dbReference type="RuleBase" id="RU003357"/>
    </source>
</evidence>
<dbReference type="AlphaFoldDB" id="A0A437N2Z9"/>
<sequence>MKKFALAGVVSAIAIMSSTSAMAQQAKPVETGDIIVTATRTETLLSKTPIAMTAVSGDQLISKGITNTTQLADSVPNVSIVRGNGLQITIRGVTSTDGTEKGDPSAAFLQDGIYLARPQAQEVAFFDIERVEVLRGPQGTLYGRNTTAGVVNVITASPKHKLGASVDASYENYNHINAVAAINVPVTETFALRAAVTYDRRDTYVRKASTDKFNWGPFKDVFAARLSALWEPTKDLKVLVKADYSLDDGYGVNAVPTSNFFSSAAGSPSAGVLSKPSYNASASSGALRTSNRNEQWQGKNHNKGAGIMGQIDWNVSDSLTATYLGSYRTFDRYSLGTINSATNPLSGNRTTFTGSYWQTSHEARLAYKKGPLFVQGGGYYFKEQSGIAFYILDPGLFSSGLAAFDRFGFPQDPTKAVTKGVFAQGSYNFTDSLKLTAGVRYSSDDKSRVGATVGGIGSTLVKFQTNNASRNFSKTTWRVGVDYDLPGVGLLYANVATGYKAGGFNDGCETGTGTGCALPASALYYQPETLTAYEAGFKVHTPDYVLRFNGNYFHYDYNGLQVSSVQNVCGGPCQVTANAATAKVDGVELEAFLRPAQNHVFNAMVTFLDARYGNYTPPINGANANFSGVQLNRSPKSVVSLGYTYTQPLANGGEIVGNAATRISASYALTDVGNGAFFRQPNYSKTDLSVTYNSPDKKYYVGAFAKNLENRIVITSATANGTFLGTASFEDPRTYGVRAGYKF</sequence>
<comment type="subcellular location">
    <subcellularLocation>
        <location evidence="1 11">Cell outer membrane</location>
        <topology evidence="1 11">Multi-pass membrane protein</topology>
    </subcellularLocation>
</comment>
<evidence type="ECO:0000256" key="9">
    <source>
        <dbReference type="ARBA" id="ARBA00023136"/>
    </source>
</evidence>
<comment type="caution">
    <text evidence="16">The sequence shown here is derived from an EMBL/GenBank/DDBJ whole genome shotgun (WGS) entry which is preliminary data.</text>
</comment>
<protein>
    <submittedName>
        <fullName evidence="16">TonB-dependent receptor</fullName>
    </submittedName>
</protein>
<dbReference type="InterPro" id="IPR000531">
    <property type="entry name" value="Beta-barrel_TonB"/>
</dbReference>
<dbReference type="Gene3D" id="2.40.170.20">
    <property type="entry name" value="TonB-dependent receptor, beta-barrel domain"/>
    <property type="match status" value="1"/>
</dbReference>
<dbReference type="PANTHER" id="PTHR32552:SF81">
    <property type="entry name" value="TONB-DEPENDENT OUTER MEMBRANE RECEPTOR"/>
    <property type="match status" value="1"/>
</dbReference>
<keyword evidence="6" id="KW-0408">Iron</keyword>
<keyword evidence="7" id="KW-0406">Ion transport</keyword>
<keyword evidence="13" id="KW-0732">Signal</keyword>
<evidence type="ECO:0000256" key="1">
    <source>
        <dbReference type="ARBA" id="ARBA00004571"/>
    </source>
</evidence>
<feature type="domain" description="TonB-dependent receptor plug" evidence="15">
    <location>
        <begin position="46"/>
        <end position="150"/>
    </location>
</feature>
<dbReference type="Pfam" id="PF07715">
    <property type="entry name" value="Plug"/>
    <property type="match status" value="1"/>
</dbReference>
<feature type="domain" description="TonB-dependent receptor-like beta-barrel" evidence="14">
    <location>
        <begin position="269"/>
        <end position="708"/>
    </location>
</feature>
<keyword evidence="3 11" id="KW-1134">Transmembrane beta strand</keyword>
<dbReference type="InterPro" id="IPR039426">
    <property type="entry name" value="TonB-dep_rcpt-like"/>
</dbReference>
<evidence type="ECO:0000256" key="3">
    <source>
        <dbReference type="ARBA" id="ARBA00022452"/>
    </source>
</evidence>
<dbReference type="GO" id="GO:0006826">
    <property type="term" value="P:iron ion transport"/>
    <property type="evidence" value="ECO:0007669"/>
    <property type="project" value="UniProtKB-KW"/>
</dbReference>
<comment type="similarity">
    <text evidence="11 12">Belongs to the TonB-dependent receptor family.</text>
</comment>
<dbReference type="PANTHER" id="PTHR32552">
    <property type="entry name" value="FERRICHROME IRON RECEPTOR-RELATED"/>
    <property type="match status" value="1"/>
</dbReference>
<evidence type="ECO:0000313" key="16">
    <source>
        <dbReference type="EMBL" id="RVU04258.1"/>
    </source>
</evidence>
<feature type="chain" id="PRO_5019562206" evidence="13">
    <location>
        <begin position="24"/>
        <end position="743"/>
    </location>
</feature>
<dbReference type="SUPFAM" id="SSF56935">
    <property type="entry name" value="Porins"/>
    <property type="match status" value="1"/>
</dbReference>
<evidence type="ECO:0000256" key="2">
    <source>
        <dbReference type="ARBA" id="ARBA00022448"/>
    </source>
</evidence>